<comment type="caution">
    <text evidence="1">The sequence shown here is derived from an EMBL/GenBank/DDBJ whole genome shotgun (WGS) entry which is preliminary data.</text>
</comment>
<gene>
    <name evidence="1" type="ORF">DSO57_1018349</name>
</gene>
<proteinExistence type="predicted"/>
<evidence type="ECO:0000313" key="1">
    <source>
        <dbReference type="EMBL" id="KAJ9061661.1"/>
    </source>
</evidence>
<reference evidence="1" key="1">
    <citation type="submission" date="2022-04" db="EMBL/GenBank/DDBJ databases">
        <title>Genome of the entomopathogenic fungus Entomophthora muscae.</title>
        <authorList>
            <person name="Elya C."/>
            <person name="Lovett B.R."/>
            <person name="Lee E."/>
            <person name="Macias A.M."/>
            <person name="Hajek A.E."/>
            <person name="De Bivort B.L."/>
            <person name="Kasson M.T."/>
            <person name="De Fine Licht H.H."/>
            <person name="Stajich J.E."/>
        </authorList>
    </citation>
    <scope>NUCLEOTIDE SEQUENCE</scope>
    <source>
        <strain evidence="1">Berkeley</strain>
    </source>
</reference>
<evidence type="ECO:0000313" key="2">
    <source>
        <dbReference type="Proteomes" id="UP001165960"/>
    </source>
</evidence>
<organism evidence="1 2">
    <name type="scientific">Entomophthora muscae</name>
    <dbReference type="NCBI Taxonomy" id="34485"/>
    <lineage>
        <taxon>Eukaryota</taxon>
        <taxon>Fungi</taxon>
        <taxon>Fungi incertae sedis</taxon>
        <taxon>Zoopagomycota</taxon>
        <taxon>Entomophthoromycotina</taxon>
        <taxon>Entomophthoromycetes</taxon>
        <taxon>Entomophthorales</taxon>
        <taxon>Entomophthoraceae</taxon>
        <taxon>Entomophthora</taxon>
    </lineage>
</organism>
<protein>
    <submittedName>
        <fullName evidence="1">Uncharacterized protein</fullName>
    </submittedName>
</protein>
<keyword evidence="2" id="KW-1185">Reference proteome</keyword>
<sequence>MELQASSFSNTAIKTQARSERDSANRAPLSSFEVGKGVAFCNTQGKVRSHKLEKLWVGPFEIIEKTSPDAYTIKDKDSGRIFNRHNTHSVHDGHDQGQLPIRQATQTILNGKACSQHQSLDNKSLIRIVDWKTLLTPQHLATSEFQDGLHLAQATTRKQRLRNQKKIAQQSYVGKVLGRIPSFQLLQGEVNGSGQLIMLAVRRQSPHWRVELGLGPQAWDQTQTTARLKSITWAYLAYTATLD</sequence>
<name>A0ACC2SHE0_9FUNG</name>
<dbReference type="EMBL" id="QTSX02005050">
    <property type="protein sequence ID" value="KAJ9061661.1"/>
    <property type="molecule type" value="Genomic_DNA"/>
</dbReference>
<accession>A0ACC2SHE0</accession>
<dbReference type="Proteomes" id="UP001165960">
    <property type="component" value="Unassembled WGS sequence"/>
</dbReference>